<comment type="caution">
    <text evidence="2">The sequence shown here is derived from an EMBL/GenBank/DDBJ whole genome shotgun (WGS) entry which is preliminary data.</text>
</comment>
<dbReference type="Gene3D" id="2.60.40.10">
    <property type="entry name" value="Immunoglobulins"/>
    <property type="match status" value="2"/>
</dbReference>
<dbReference type="InterPro" id="IPR014756">
    <property type="entry name" value="Ig_E-set"/>
</dbReference>
<dbReference type="RefSeq" id="WP_066620371.1">
    <property type="nucleotide sequence ID" value="NZ_JBHSYQ010000003.1"/>
</dbReference>
<gene>
    <name evidence="2" type="ORF">ACFQHR_02355</name>
</gene>
<dbReference type="Proteomes" id="UP001596405">
    <property type="component" value="Unassembled WGS sequence"/>
</dbReference>
<dbReference type="Pfam" id="PF01833">
    <property type="entry name" value="TIG"/>
    <property type="match status" value="1"/>
</dbReference>
<evidence type="ECO:0000313" key="2">
    <source>
        <dbReference type="EMBL" id="MFC6996444.1"/>
    </source>
</evidence>
<dbReference type="InterPro" id="IPR002909">
    <property type="entry name" value="IPT_dom"/>
</dbReference>
<dbReference type="InterPro" id="IPR024079">
    <property type="entry name" value="MetalloPept_cat_dom_sf"/>
</dbReference>
<dbReference type="SUPFAM" id="SSF55486">
    <property type="entry name" value="Metalloproteases ('zincins'), catalytic domain"/>
    <property type="match status" value="1"/>
</dbReference>
<dbReference type="InterPro" id="IPR013783">
    <property type="entry name" value="Ig-like_fold"/>
</dbReference>
<reference evidence="3" key="1">
    <citation type="journal article" date="2019" name="Int. J. Syst. Evol. Microbiol.">
        <title>The Global Catalogue of Microorganisms (GCM) 10K type strain sequencing project: providing services to taxonomists for standard genome sequencing and annotation.</title>
        <authorList>
            <consortium name="The Broad Institute Genomics Platform"/>
            <consortium name="The Broad Institute Genome Sequencing Center for Infectious Disease"/>
            <person name="Wu L."/>
            <person name="Ma J."/>
        </authorList>
    </citation>
    <scope>NUCLEOTIDE SEQUENCE [LARGE SCALE GENOMIC DNA]</scope>
    <source>
        <strain evidence="3">CGMCC 4.7393</strain>
    </source>
</reference>
<feature type="domain" description="IPT/TIG" evidence="1">
    <location>
        <begin position="209"/>
        <end position="305"/>
    </location>
</feature>
<name>A0ABW2DJA0_9BACT</name>
<dbReference type="Gene3D" id="3.40.390.10">
    <property type="entry name" value="Collagenase (Catalytic Domain)"/>
    <property type="match status" value="1"/>
</dbReference>
<dbReference type="EMBL" id="JBHSYQ010000003">
    <property type="protein sequence ID" value="MFC6996444.1"/>
    <property type="molecule type" value="Genomic_DNA"/>
</dbReference>
<organism evidence="2 3">
    <name type="scientific">Rufibacter roseus</name>
    <dbReference type="NCBI Taxonomy" id="1567108"/>
    <lineage>
        <taxon>Bacteria</taxon>
        <taxon>Pseudomonadati</taxon>
        <taxon>Bacteroidota</taxon>
        <taxon>Cytophagia</taxon>
        <taxon>Cytophagales</taxon>
        <taxon>Hymenobacteraceae</taxon>
        <taxon>Rufibacter</taxon>
    </lineage>
</organism>
<dbReference type="SUPFAM" id="SSF81296">
    <property type="entry name" value="E set domains"/>
    <property type="match status" value="1"/>
</dbReference>
<proteinExistence type="predicted"/>
<keyword evidence="3" id="KW-1185">Reference proteome</keyword>
<evidence type="ECO:0000313" key="3">
    <source>
        <dbReference type="Proteomes" id="UP001596405"/>
    </source>
</evidence>
<evidence type="ECO:0000259" key="1">
    <source>
        <dbReference type="Pfam" id="PF01833"/>
    </source>
</evidence>
<accession>A0ABW2DJA0</accession>
<sequence length="712" mass="79082">MKQRFTLLRLLPARLRAFFCITLTLGVIASYTAVAQHSTCSILPLSLEERVQASQLIVEGKVISQQSFWDERHENIYTSNKVEVYKVFKGNATPEVVEIITEGGRVDLDLHIYSATLSLKSQQQGIFFLQPMPNRTYKAFGSLQGFIEYQLPQGTARDPFRQYSSIQQEVYSSIRRLTGSTYRTINHNLALEALAKPKENTQNLRRQFPLIASFSPSTIRAGVGDVLTIVGTNFGNTRGKGYVEFKNADDGGDSYIQPLPTDYVSWTNTEIKVKVPTSGIDHGTAGSGVFRVVNNDPNTATSATPLTIIYAVSNVTYKDDDRGLAEQSYIPRLINQNGQGGYTFRFGASFEANKPALYAFKRSMNEWSCNTFINWVTADNATAVARTADDKINGVRFATSGELPANVLGRCISRYSGCIVDGTNVNFWVTEMDLEFAARTDWQYGPGSASGQQFDFESVVLHELGHGHQLSHLILPRAVMHYGVARAQVSRDLSPTSDIPGGLFVMSRSTNQTICRIAPMVAKPEDNCAITVQPLALEAEYHPADNTVLLEWETQSEDGVTEYVVERSQNGVNFTPIGTVPATGSATSGSSYQFVDTNPPPVLAYYRLRKVNNRGRSEYSEVEEVRGPEFVTQLAPNPGGNTTFLYYSTTVSDRLYMDVYDPTGRIHSSFVVLVEPGTSRYELTLPNVGRGLYLIRWRSSRDSGVFRYLKVE</sequence>
<protein>
    <submittedName>
        <fullName evidence="2">IPT/TIG domain-containing protein</fullName>
    </submittedName>
</protein>